<keyword evidence="6" id="KW-1185">Reference proteome</keyword>
<dbReference type="SUPFAM" id="SSF55315">
    <property type="entry name" value="L30e-like"/>
    <property type="match status" value="1"/>
</dbReference>
<dbReference type="InterPro" id="IPR051259">
    <property type="entry name" value="rRNA_Methyltransferase"/>
</dbReference>
<dbReference type="InterPro" id="IPR029028">
    <property type="entry name" value="Alpha/beta_knot_MTases"/>
</dbReference>
<dbReference type="PANTHER" id="PTHR43191">
    <property type="entry name" value="RRNA METHYLTRANSFERASE 3"/>
    <property type="match status" value="1"/>
</dbReference>
<dbReference type="InterPro" id="IPR001537">
    <property type="entry name" value="SpoU_MeTrfase"/>
</dbReference>
<dbReference type="GO" id="GO:0032259">
    <property type="term" value="P:methylation"/>
    <property type="evidence" value="ECO:0007669"/>
    <property type="project" value="UniProtKB-KW"/>
</dbReference>
<keyword evidence="2 5" id="KW-0489">Methyltransferase</keyword>
<evidence type="ECO:0000256" key="2">
    <source>
        <dbReference type="ARBA" id="ARBA00022603"/>
    </source>
</evidence>
<sequence length="250" mass="27566">MKRIESTKNERVKQWKKLSTKKERDKTGLFLIEGFHLVEEAIKSGVHIEQLIVAEHAIIPASWNVAHIPMTIVTNDVMKTISDTETPQGIAAVCKQLHWNVDDVQTALFIDAVQDPGNVGTIIRTADAAGIDAVVVGEGSADIYNAKVIRATQGSLFHFPVIKEDIGQWIARFQNRHIPIYGTSLQHGVDYRSVAPSSSFALIVGNEGSGVNEQWLKQTTTNLYVPIYGKAESLNVAIATGILLYHLQKK</sequence>
<dbReference type="SUPFAM" id="SSF75217">
    <property type="entry name" value="alpha/beta knot"/>
    <property type="match status" value="1"/>
</dbReference>
<accession>A0A0D0H1P3</accession>
<reference evidence="5 6" key="1">
    <citation type="submission" date="2015-01" db="EMBL/GenBank/DDBJ databases">
        <title>Genome sequence of Anoxybacillus ayderensis strain AB04.</title>
        <authorList>
            <person name="Belduz A.O."/>
            <person name="Canakci S."/>
            <person name="Chan K.-G."/>
            <person name="Kahar U.M."/>
            <person name="Yaakob A.S."/>
            <person name="Chan C.S."/>
            <person name="Goh K.M."/>
        </authorList>
    </citation>
    <scope>NUCLEOTIDE SEQUENCE [LARGE SCALE GENOMIC DNA]</scope>
    <source>
        <strain evidence="5 6">AB04</strain>
    </source>
</reference>
<comment type="caution">
    <text evidence="5">The sequence shown here is derived from an EMBL/GenBank/DDBJ whole genome shotgun (WGS) entry which is preliminary data.</text>
</comment>
<dbReference type="CDD" id="cd18095">
    <property type="entry name" value="SpoU-like_rRNA-MTase"/>
    <property type="match status" value="1"/>
</dbReference>
<dbReference type="GO" id="GO:0008173">
    <property type="term" value="F:RNA methyltransferase activity"/>
    <property type="evidence" value="ECO:0007669"/>
    <property type="project" value="InterPro"/>
</dbReference>
<comment type="similarity">
    <text evidence="1">Belongs to the class IV-like SAM-binding methyltransferase superfamily. RNA methyltransferase TrmH family.</text>
</comment>
<keyword evidence="3 5" id="KW-0808">Transferase</keyword>
<feature type="domain" description="RNA 2-O ribose methyltransferase substrate binding" evidence="4">
    <location>
        <begin position="31"/>
        <end position="100"/>
    </location>
</feature>
<name>A0A0D0H1P3_9BACL</name>
<dbReference type="Gene3D" id="3.40.1280.10">
    <property type="match status" value="1"/>
</dbReference>
<dbReference type="EC" id="2.1.1.-" evidence="5"/>
<dbReference type="InterPro" id="IPR029064">
    <property type="entry name" value="Ribosomal_eL30-like_sf"/>
</dbReference>
<dbReference type="RefSeq" id="WP_042534099.1">
    <property type="nucleotide sequence ID" value="NZ_JXTG01000002.1"/>
</dbReference>
<dbReference type="Proteomes" id="UP000032047">
    <property type="component" value="Unassembled WGS sequence"/>
</dbReference>
<evidence type="ECO:0000313" key="5">
    <source>
        <dbReference type="EMBL" id="KIP21931.1"/>
    </source>
</evidence>
<dbReference type="EMBL" id="JXTG01000002">
    <property type="protein sequence ID" value="KIP21931.1"/>
    <property type="molecule type" value="Genomic_DNA"/>
</dbReference>
<dbReference type="InterPro" id="IPR013123">
    <property type="entry name" value="SpoU_subst-bd"/>
</dbReference>
<dbReference type="Gene3D" id="3.30.1330.30">
    <property type="match status" value="1"/>
</dbReference>
<dbReference type="SMART" id="SM00967">
    <property type="entry name" value="SpoU_sub_bind"/>
    <property type="match status" value="1"/>
</dbReference>
<evidence type="ECO:0000256" key="1">
    <source>
        <dbReference type="ARBA" id="ARBA00007228"/>
    </source>
</evidence>
<evidence type="ECO:0000259" key="4">
    <source>
        <dbReference type="SMART" id="SM00967"/>
    </source>
</evidence>
<evidence type="ECO:0000313" key="6">
    <source>
        <dbReference type="Proteomes" id="UP000032047"/>
    </source>
</evidence>
<dbReference type="GO" id="GO:0005737">
    <property type="term" value="C:cytoplasm"/>
    <property type="evidence" value="ECO:0007669"/>
    <property type="project" value="UniProtKB-ARBA"/>
</dbReference>
<dbReference type="AlphaFoldDB" id="A0A0D0H1P3"/>
<dbReference type="GO" id="GO:0006396">
    <property type="term" value="P:RNA processing"/>
    <property type="evidence" value="ECO:0007669"/>
    <property type="project" value="InterPro"/>
</dbReference>
<dbReference type="Pfam" id="PF22435">
    <property type="entry name" value="MRM3-like_sub_bind"/>
    <property type="match status" value="1"/>
</dbReference>
<dbReference type="PATRIC" id="fig|265546.4.peg.495"/>
<organism evidence="5 6">
    <name type="scientific">Anoxybacillus ayderensis</name>
    <dbReference type="NCBI Taxonomy" id="265546"/>
    <lineage>
        <taxon>Bacteria</taxon>
        <taxon>Bacillati</taxon>
        <taxon>Bacillota</taxon>
        <taxon>Bacilli</taxon>
        <taxon>Bacillales</taxon>
        <taxon>Anoxybacillaceae</taxon>
        <taxon>Anoxybacillus</taxon>
    </lineage>
</organism>
<dbReference type="Pfam" id="PF00588">
    <property type="entry name" value="SpoU_methylase"/>
    <property type="match status" value="1"/>
</dbReference>
<dbReference type="InterPro" id="IPR029026">
    <property type="entry name" value="tRNA_m1G_MTases_N"/>
</dbReference>
<dbReference type="GO" id="GO:0003723">
    <property type="term" value="F:RNA binding"/>
    <property type="evidence" value="ECO:0007669"/>
    <property type="project" value="InterPro"/>
</dbReference>
<dbReference type="InterPro" id="IPR053888">
    <property type="entry name" value="MRM3-like_sub_bind"/>
</dbReference>
<evidence type="ECO:0000256" key="3">
    <source>
        <dbReference type="ARBA" id="ARBA00022679"/>
    </source>
</evidence>
<gene>
    <name evidence="5" type="ORF">JV16_00477</name>
</gene>
<dbReference type="PANTHER" id="PTHR43191:SF2">
    <property type="entry name" value="RRNA METHYLTRANSFERASE 3, MITOCHONDRIAL"/>
    <property type="match status" value="1"/>
</dbReference>
<protein>
    <submittedName>
        <fullName evidence="5">Putative TrmH family tRNA/rRNA methyltransferase</fullName>
        <ecNumber evidence="5">2.1.1.-</ecNumber>
    </submittedName>
</protein>
<proteinExistence type="inferred from homology"/>